<name>A0A2P2PFU6_RHIMU</name>
<accession>A0A2P2PFU6</accession>
<organism evidence="1">
    <name type="scientific">Rhizophora mucronata</name>
    <name type="common">Asiatic mangrove</name>
    <dbReference type="NCBI Taxonomy" id="61149"/>
    <lineage>
        <taxon>Eukaryota</taxon>
        <taxon>Viridiplantae</taxon>
        <taxon>Streptophyta</taxon>
        <taxon>Embryophyta</taxon>
        <taxon>Tracheophyta</taxon>
        <taxon>Spermatophyta</taxon>
        <taxon>Magnoliopsida</taxon>
        <taxon>eudicotyledons</taxon>
        <taxon>Gunneridae</taxon>
        <taxon>Pentapetalae</taxon>
        <taxon>rosids</taxon>
        <taxon>fabids</taxon>
        <taxon>Malpighiales</taxon>
        <taxon>Rhizophoraceae</taxon>
        <taxon>Rhizophora</taxon>
    </lineage>
</organism>
<dbReference type="EMBL" id="GGEC01073078">
    <property type="protein sequence ID" value="MBX53562.1"/>
    <property type="molecule type" value="Transcribed_RNA"/>
</dbReference>
<protein>
    <submittedName>
        <fullName evidence="1">Uncharacterized protein</fullName>
    </submittedName>
</protein>
<sequence>MILYHLAWVEIYSRSRTFRKVEQDGGLVIVQRQAVVTRIRGSKSQKNWLVGERFLELGSKCQVDCSLVKRNSRWNFCDVQFTCIRYNL</sequence>
<proteinExistence type="predicted"/>
<evidence type="ECO:0000313" key="1">
    <source>
        <dbReference type="EMBL" id="MBX53562.1"/>
    </source>
</evidence>
<reference evidence="1" key="1">
    <citation type="submission" date="2018-02" db="EMBL/GenBank/DDBJ databases">
        <title>Rhizophora mucronata_Transcriptome.</title>
        <authorList>
            <person name="Meera S.P."/>
            <person name="Sreeshan A."/>
            <person name="Augustine A."/>
        </authorList>
    </citation>
    <scope>NUCLEOTIDE SEQUENCE</scope>
    <source>
        <tissue evidence="1">Leaf</tissue>
    </source>
</reference>
<dbReference type="AlphaFoldDB" id="A0A2P2PFU6"/>